<name>A0A914DGC7_9BILA</name>
<dbReference type="InterPro" id="IPR001304">
    <property type="entry name" value="C-type_lectin-like"/>
</dbReference>
<dbReference type="InterPro" id="IPR016187">
    <property type="entry name" value="CTDL_fold"/>
</dbReference>
<evidence type="ECO:0000313" key="4">
    <source>
        <dbReference type="WBParaSite" id="ACRNAN_scaffold24418.g16452.t1"/>
    </source>
</evidence>
<dbReference type="InterPro" id="IPR050976">
    <property type="entry name" value="Snaclec"/>
</dbReference>
<dbReference type="SUPFAM" id="SSF56436">
    <property type="entry name" value="C-type lectin-like"/>
    <property type="match status" value="1"/>
</dbReference>
<dbReference type="PANTHER" id="PTHR22991:SF40">
    <property type="entry name" value="PROTEIN CBG13490"/>
    <property type="match status" value="1"/>
</dbReference>
<dbReference type="Gene3D" id="3.10.100.10">
    <property type="entry name" value="Mannose-Binding Protein A, subunit A"/>
    <property type="match status" value="1"/>
</dbReference>
<evidence type="ECO:0000256" key="1">
    <source>
        <dbReference type="ARBA" id="ARBA00023157"/>
    </source>
</evidence>
<evidence type="ECO:0000259" key="2">
    <source>
        <dbReference type="PROSITE" id="PS50041"/>
    </source>
</evidence>
<feature type="domain" description="C-type lectin" evidence="2">
    <location>
        <begin position="1"/>
        <end position="94"/>
    </location>
</feature>
<dbReference type="PANTHER" id="PTHR22991">
    <property type="entry name" value="PROTEIN CBG13490"/>
    <property type="match status" value="1"/>
</dbReference>
<dbReference type="PROSITE" id="PS50041">
    <property type="entry name" value="C_TYPE_LECTIN_2"/>
    <property type="match status" value="1"/>
</dbReference>
<proteinExistence type="predicted"/>
<reference evidence="4" key="1">
    <citation type="submission" date="2022-11" db="UniProtKB">
        <authorList>
            <consortium name="WormBaseParasite"/>
        </authorList>
    </citation>
    <scope>IDENTIFICATION</scope>
</reference>
<protein>
    <submittedName>
        <fullName evidence="4">C-type lectin domain-containing protein</fullName>
    </submittedName>
</protein>
<dbReference type="Proteomes" id="UP000887540">
    <property type="component" value="Unplaced"/>
</dbReference>
<dbReference type="AlphaFoldDB" id="A0A914DGC7"/>
<keyword evidence="1" id="KW-1015">Disulfide bond</keyword>
<organism evidence="3 4">
    <name type="scientific">Acrobeloides nanus</name>
    <dbReference type="NCBI Taxonomy" id="290746"/>
    <lineage>
        <taxon>Eukaryota</taxon>
        <taxon>Metazoa</taxon>
        <taxon>Ecdysozoa</taxon>
        <taxon>Nematoda</taxon>
        <taxon>Chromadorea</taxon>
        <taxon>Rhabditida</taxon>
        <taxon>Tylenchina</taxon>
        <taxon>Cephalobomorpha</taxon>
        <taxon>Cephaloboidea</taxon>
        <taxon>Cephalobidae</taxon>
        <taxon>Acrobeloides</taxon>
    </lineage>
</organism>
<dbReference type="InterPro" id="IPR016186">
    <property type="entry name" value="C-type_lectin-like/link_sf"/>
</dbReference>
<sequence>FVQTPLPYQAAAQFCTNDCLAIASIHFDLENGFVDQLISQSNTSPNKKTWIGFAVNIQAVQWQWTDQGPITYTNWYQNTPRTAGCIDEVAPWGNGNGCADFQSTGSGCDGDQQGGHPLAQSGSIIL</sequence>
<dbReference type="WBParaSite" id="ACRNAN_scaffold24418.g16452.t1">
    <property type="protein sequence ID" value="ACRNAN_scaffold24418.g16452.t1"/>
    <property type="gene ID" value="ACRNAN_scaffold24418.g16452"/>
</dbReference>
<dbReference type="Pfam" id="PF00059">
    <property type="entry name" value="Lectin_C"/>
    <property type="match status" value="1"/>
</dbReference>
<dbReference type="CDD" id="cd00037">
    <property type="entry name" value="CLECT"/>
    <property type="match status" value="1"/>
</dbReference>
<evidence type="ECO:0000313" key="3">
    <source>
        <dbReference type="Proteomes" id="UP000887540"/>
    </source>
</evidence>
<keyword evidence="3" id="KW-1185">Reference proteome</keyword>
<accession>A0A914DGC7</accession>